<reference evidence="2 3" key="1">
    <citation type="journal article" date="2021" name="Nat. Plants">
        <title>The Taxus genome provides insights into paclitaxel biosynthesis.</title>
        <authorList>
            <person name="Xiong X."/>
            <person name="Gou J."/>
            <person name="Liao Q."/>
            <person name="Li Y."/>
            <person name="Zhou Q."/>
            <person name="Bi G."/>
            <person name="Li C."/>
            <person name="Du R."/>
            <person name="Wang X."/>
            <person name="Sun T."/>
            <person name="Guo L."/>
            <person name="Liang H."/>
            <person name="Lu P."/>
            <person name="Wu Y."/>
            <person name="Zhang Z."/>
            <person name="Ro D.K."/>
            <person name="Shang Y."/>
            <person name="Huang S."/>
            <person name="Yan J."/>
        </authorList>
    </citation>
    <scope>NUCLEOTIDE SEQUENCE [LARGE SCALE GENOMIC DNA]</scope>
    <source>
        <strain evidence="2">Ta-2019</strain>
    </source>
</reference>
<feature type="region of interest" description="Disordered" evidence="1">
    <location>
        <begin position="1"/>
        <end position="21"/>
    </location>
</feature>
<keyword evidence="3" id="KW-1185">Reference proteome</keyword>
<dbReference type="Proteomes" id="UP000824469">
    <property type="component" value="Unassembled WGS sequence"/>
</dbReference>
<evidence type="ECO:0000313" key="2">
    <source>
        <dbReference type="EMBL" id="KAH9315351.1"/>
    </source>
</evidence>
<protein>
    <submittedName>
        <fullName evidence="2">Uncharacterized protein</fullName>
    </submittedName>
</protein>
<feature type="compositionally biased region" description="Basic residues" evidence="1">
    <location>
        <begin position="135"/>
        <end position="147"/>
    </location>
</feature>
<feature type="compositionally biased region" description="Basic and acidic residues" evidence="1">
    <location>
        <begin position="78"/>
        <end position="119"/>
    </location>
</feature>
<dbReference type="AlphaFoldDB" id="A0AA38L8G2"/>
<gene>
    <name evidence="2" type="ORF">KI387_023978</name>
</gene>
<name>A0AA38L8G2_TAXCH</name>
<evidence type="ECO:0000256" key="1">
    <source>
        <dbReference type="SAM" id="MobiDB-lite"/>
    </source>
</evidence>
<feature type="compositionally biased region" description="Basic and acidic residues" evidence="1">
    <location>
        <begin position="148"/>
        <end position="166"/>
    </location>
</feature>
<proteinExistence type="predicted"/>
<feature type="region of interest" description="Disordered" evidence="1">
    <location>
        <begin position="78"/>
        <end position="166"/>
    </location>
</feature>
<comment type="caution">
    <text evidence="2">The sequence shown here is derived from an EMBL/GenBank/DDBJ whole genome shotgun (WGS) entry which is preliminary data.</text>
</comment>
<accession>A0AA38L8G2</accession>
<dbReference type="EMBL" id="JAHRHJ020000005">
    <property type="protein sequence ID" value="KAH9315351.1"/>
    <property type="molecule type" value="Genomic_DNA"/>
</dbReference>
<sequence length="166" mass="18615">MCDTGNTIAKETKEGEEEVSLKATEVEQLEGEETRSECGLIDTKLEGSEEAHKKTSGKEMKIAWKKCTRENDSWKKRVKAEKETREMVHDGFKPTRVRGGEHAEKKKAREGGVVDDVKRKGYSKNSVARNCARGRCSRRGGHNKKATRGGDERMKCARTKCAAEAR</sequence>
<organism evidence="2 3">
    <name type="scientific">Taxus chinensis</name>
    <name type="common">Chinese yew</name>
    <name type="synonym">Taxus wallichiana var. chinensis</name>
    <dbReference type="NCBI Taxonomy" id="29808"/>
    <lineage>
        <taxon>Eukaryota</taxon>
        <taxon>Viridiplantae</taxon>
        <taxon>Streptophyta</taxon>
        <taxon>Embryophyta</taxon>
        <taxon>Tracheophyta</taxon>
        <taxon>Spermatophyta</taxon>
        <taxon>Pinopsida</taxon>
        <taxon>Pinidae</taxon>
        <taxon>Conifers II</taxon>
        <taxon>Cupressales</taxon>
        <taxon>Taxaceae</taxon>
        <taxon>Taxus</taxon>
    </lineage>
</organism>
<evidence type="ECO:0000313" key="3">
    <source>
        <dbReference type="Proteomes" id="UP000824469"/>
    </source>
</evidence>